<dbReference type="Pfam" id="PF00501">
    <property type="entry name" value="AMP-binding"/>
    <property type="match status" value="1"/>
</dbReference>
<dbReference type="GO" id="GO:0044550">
    <property type="term" value="P:secondary metabolite biosynthetic process"/>
    <property type="evidence" value="ECO:0007669"/>
    <property type="project" value="TreeGrafter"/>
</dbReference>
<dbReference type="InterPro" id="IPR020845">
    <property type="entry name" value="AMP-binding_CS"/>
</dbReference>
<dbReference type="OrthoDB" id="3802848at2"/>
<feature type="compositionally biased region" description="Polar residues" evidence="1">
    <location>
        <begin position="99"/>
        <end position="111"/>
    </location>
</feature>
<dbReference type="AlphaFoldDB" id="A0A6N7KYM3"/>
<dbReference type="PANTHER" id="PTHR45527">
    <property type="entry name" value="NONRIBOSOMAL PEPTIDE SYNTHETASE"/>
    <property type="match status" value="1"/>
</dbReference>
<reference evidence="4 5" key="1">
    <citation type="submission" date="2019-09" db="EMBL/GenBank/DDBJ databases">
        <title>Genome Sequences of Streptomyces kaniharaensis ATCC 21070.</title>
        <authorList>
            <person name="Zhu W."/>
            <person name="De Crecy-Lagard V."/>
            <person name="Richards N.G."/>
        </authorList>
    </citation>
    <scope>NUCLEOTIDE SEQUENCE [LARGE SCALE GENOMIC DNA]</scope>
    <source>
        <strain evidence="4 5">SF-557</strain>
    </source>
</reference>
<dbReference type="Gene3D" id="3.40.50.12780">
    <property type="entry name" value="N-terminal domain of ligase-like"/>
    <property type="match status" value="1"/>
</dbReference>
<dbReference type="SUPFAM" id="SSF56801">
    <property type="entry name" value="Acetyl-CoA synthetase-like"/>
    <property type="match status" value="1"/>
</dbReference>
<dbReference type="InterPro" id="IPR025110">
    <property type="entry name" value="AMP-bd_C"/>
</dbReference>
<dbReference type="Proteomes" id="UP000450000">
    <property type="component" value="Unassembled WGS sequence"/>
</dbReference>
<sequence>MRPEAAALLWHSGEVSYAELHALAGAAAARLTALGLPHGRPAALVAKKSPEAIAVVLACLRLGQPLLLPSPELGAETLSALLERCDAVRLPAPAELTGGETQADTQAGSQEADSHTAGSGPDPQQVALLLTTSGSTGLPKVVPLTTGAVDRFTDWAAGHFGIGPDTTVLNFAPLNFDLCLLDIWTTLSRGGCVALVDQDLATNPAHLLALFQQRPVDVVQGVPMLYQLLTRAARTDAATAALAEVRHAVVTGDAISEQAFAPLPALLPKASFHNVYGCTETNDSFIHPIDPADPMPHGAMPIGRPIDGVTALLLAEDGSELAGPGLGELVVRTPFQTTGYLDADLDRGVFTERADGRYYRTGDLVRRHLDGVLTLEGRRDFVVKVRGVRVNTTEVEAALCSHPEVVEAAVLAVTDEAAGTRLHAVVQRAAGSPLDGLTLRQAVAALLPRAAIPTTVELVDTALPRTGTGKLDRKAVLRASKYAQGQRPTTTPAGG</sequence>
<proteinExistence type="predicted"/>
<evidence type="ECO:0000259" key="3">
    <source>
        <dbReference type="Pfam" id="PF13193"/>
    </source>
</evidence>
<feature type="domain" description="AMP-dependent synthetase/ligase" evidence="2">
    <location>
        <begin position="2"/>
        <end position="341"/>
    </location>
</feature>
<dbReference type="InterPro" id="IPR000873">
    <property type="entry name" value="AMP-dep_synth/lig_dom"/>
</dbReference>
<evidence type="ECO:0000259" key="2">
    <source>
        <dbReference type="Pfam" id="PF00501"/>
    </source>
</evidence>
<dbReference type="Pfam" id="PF13193">
    <property type="entry name" value="AMP-binding_C"/>
    <property type="match status" value="1"/>
</dbReference>
<dbReference type="GO" id="GO:0043041">
    <property type="term" value="P:amino acid activation for nonribosomal peptide biosynthetic process"/>
    <property type="evidence" value="ECO:0007669"/>
    <property type="project" value="TreeGrafter"/>
</dbReference>
<feature type="domain" description="AMP-binding enzyme C-terminal" evidence="3">
    <location>
        <begin position="394"/>
        <end position="470"/>
    </location>
</feature>
<dbReference type="InterPro" id="IPR045851">
    <property type="entry name" value="AMP-bd_C_sf"/>
</dbReference>
<organism evidence="4 5">
    <name type="scientific">Streptomyces kaniharaensis</name>
    <dbReference type="NCBI Taxonomy" id="212423"/>
    <lineage>
        <taxon>Bacteria</taxon>
        <taxon>Bacillati</taxon>
        <taxon>Actinomycetota</taxon>
        <taxon>Actinomycetes</taxon>
        <taxon>Kitasatosporales</taxon>
        <taxon>Streptomycetaceae</taxon>
        <taxon>Streptomyces</taxon>
    </lineage>
</organism>
<protein>
    <submittedName>
        <fullName evidence="4">Amino acid adenylation domain-containing protein</fullName>
    </submittedName>
</protein>
<dbReference type="Gene3D" id="3.30.300.30">
    <property type="match status" value="1"/>
</dbReference>
<feature type="region of interest" description="Disordered" evidence="1">
    <location>
        <begin position="96"/>
        <end position="125"/>
    </location>
</feature>
<dbReference type="InterPro" id="IPR042099">
    <property type="entry name" value="ANL_N_sf"/>
</dbReference>
<dbReference type="PROSITE" id="PS00455">
    <property type="entry name" value="AMP_BINDING"/>
    <property type="match status" value="1"/>
</dbReference>
<name>A0A6N7KYM3_9ACTN</name>
<accession>A0A6N7KYM3</accession>
<dbReference type="GO" id="GO:0031177">
    <property type="term" value="F:phosphopantetheine binding"/>
    <property type="evidence" value="ECO:0007669"/>
    <property type="project" value="TreeGrafter"/>
</dbReference>
<keyword evidence="5" id="KW-1185">Reference proteome</keyword>
<evidence type="ECO:0000313" key="5">
    <source>
        <dbReference type="Proteomes" id="UP000450000"/>
    </source>
</evidence>
<gene>
    <name evidence="4" type="ORF">F7Q99_32225</name>
</gene>
<evidence type="ECO:0000256" key="1">
    <source>
        <dbReference type="SAM" id="MobiDB-lite"/>
    </source>
</evidence>
<dbReference type="PANTHER" id="PTHR45527:SF1">
    <property type="entry name" value="FATTY ACID SYNTHASE"/>
    <property type="match status" value="1"/>
</dbReference>
<dbReference type="GO" id="GO:0005829">
    <property type="term" value="C:cytosol"/>
    <property type="evidence" value="ECO:0007669"/>
    <property type="project" value="TreeGrafter"/>
</dbReference>
<comment type="caution">
    <text evidence="4">The sequence shown here is derived from an EMBL/GenBank/DDBJ whole genome shotgun (WGS) entry which is preliminary data.</text>
</comment>
<evidence type="ECO:0000313" key="4">
    <source>
        <dbReference type="EMBL" id="MQS16732.1"/>
    </source>
</evidence>
<dbReference type="EMBL" id="WBOF01000003">
    <property type="protein sequence ID" value="MQS16732.1"/>
    <property type="molecule type" value="Genomic_DNA"/>
</dbReference>